<evidence type="ECO:0000256" key="5">
    <source>
        <dbReference type="SAM" id="Phobius"/>
    </source>
</evidence>
<dbReference type="InterPro" id="IPR032808">
    <property type="entry name" value="DoxX"/>
</dbReference>
<comment type="caution">
    <text evidence="6">The sequence shown here is derived from an EMBL/GenBank/DDBJ whole genome shotgun (WGS) entry which is preliminary data.</text>
</comment>
<organism evidence="6 7">
    <name type="scientific">Amycolatopsis rhizosphaerae</name>
    <dbReference type="NCBI Taxonomy" id="2053003"/>
    <lineage>
        <taxon>Bacteria</taxon>
        <taxon>Bacillati</taxon>
        <taxon>Actinomycetota</taxon>
        <taxon>Actinomycetes</taxon>
        <taxon>Pseudonocardiales</taxon>
        <taxon>Pseudonocardiaceae</taxon>
        <taxon>Amycolatopsis</taxon>
    </lineage>
</organism>
<feature type="transmembrane region" description="Helical" evidence="5">
    <location>
        <begin position="70"/>
        <end position="89"/>
    </location>
</feature>
<gene>
    <name evidence="6" type="ORF">FNH05_11950</name>
</gene>
<dbReference type="EMBL" id="VJWX01000090">
    <property type="protein sequence ID" value="TVT53412.1"/>
    <property type="molecule type" value="Genomic_DNA"/>
</dbReference>
<protein>
    <recommendedName>
        <fullName evidence="8">DoxX family protein</fullName>
    </recommendedName>
</protein>
<evidence type="ECO:0000256" key="1">
    <source>
        <dbReference type="ARBA" id="ARBA00004141"/>
    </source>
</evidence>
<dbReference type="RefSeq" id="WP_144587443.1">
    <property type="nucleotide sequence ID" value="NZ_VJWX01000090.1"/>
</dbReference>
<dbReference type="GO" id="GO:0016020">
    <property type="term" value="C:membrane"/>
    <property type="evidence" value="ECO:0007669"/>
    <property type="project" value="UniProtKB-SubCell"/>
</dbReference>
<keyword evidence="7" id="KW-1185">Reference proteome</keyword>
<dbReference type="OrthoDB" id="4377071at2"/>
<dbReference type="AlphaFoldDB" id="A0A558CXD5"/>
<feature type="transmembrane region" description="Helical" evidence="5">
    <location>
        <begin position="98"/>
        <end position="118"/>
    </location>
</feature>
<reference evidence="6 7" key="1">
    <citation type="submission" date="2019-07" db="EMBL/GenBank/DDBJ databases">
        <authorList>
            <person name="Duangmal K."/>
            <person name="Teo W.F.A."/>
        </authorList>
    </citation>
    <scope>NUCLEOTIDE SEQUENCE [LARGE SCALE GENOMIC DNA]</scope>
    <source>
        <strain evidence="6 7">TBRC 6029</strain>
    </source>
</reference>
<dbReference type="Proteomes" id="UP000320011">
    <property type="component" value="Unassembled WGS sequence"/>
</dbReference>
<dbReference type="Pfam" id="PF13564">
    <property type="entry name" value="DoxX_2"/>
    <property type="match status" value="1"/>
</dbReference>
<keyword evidence="3 5" id="KW-1133">Transmembrane helix</keyword>
<accession>A0A558CXD5</accession>
<evidence type="ECO:0000256" key="4">
    <source>
        <dbReference type="ARBA" id="ARBA00023136"/>
    </source>
</evidence>
<reference evidence="6 7" key="2">
    <citation type="submission" date="2019-08" db="EMBL/GenBank/DDBJ databases">
        <title>Amycolatopsis acidicola sp. nov., isolated from peat swamp forest soil.</title>
        <authorList>
            <person name="Srisuk N."/>
        </authorList>
    </citation>
    <scope>NUCLEOTIDE SEQUENCE [LARGE SCALE GENOMIC DNA]</scope>
    <source>
        <strain evidence="6 7">TBRC 6029</strain>
    </source>
</reference>
<evidence type="ECO:0000256" key="2">
    <source>
        <dbReference type="ARBA" id="ARBA00022692"/>
    </source>
</evidence>
<name>A0A558CXD5_9PSEU</name>
<comment type="subcellular location">
    <subcellularLocation>
        <location evidence="1">Membrane</location>
        <topology evidence="1">Multi-pass membrane protein</topology>
    </subcellularLocation>
</comment>
<sequence length="119" mass="13286">MIGVPHIWWLTALLALALFGDAVMSLRPPVFIQRCLDGVRLPRDWWWILVVIKLLAAAGLVAGIKYPGVAFTTNVAVIGYFVCASYAHFRARFLKQEFWLNCLGMLALSVSVLVFSYAV</sequence>
<evidence type="ECO:0000313" key="7">
    <source>
        <dbReference type="Proteomes" id="UP000320011"/>
    </source>
</evidence>
<feature type="transmembrane region" description="Helical" evidence="5">
    <location>
        <begin position="45"/>
        <end position="64"/>
    </location>
</feature>
<evidence type="ECO:0008006" key="8">
    <source>
        <dbReference type="Google" id="ProtNLM"/>
    </source>
</evidence>
<evidence type="ECO:0000313" key="6">
    <source>
        <dbReference type="EMBL" id="TVT53412.1"/>
    </source>
</evidence>
<evidence type="ECO:0000256" key="3">
    <source>
        <dbReference type="ARBA" id="ARBA00022989"/>
    </source>
</evidence>
<keyword evidence="4 5" id="KW-0472">Membrane</keyword>
<feature type="transmembrane region" description="Helical" evidence="5">
    <location>
        <begin position="6"/>
        <end position="24"/>
    </location>
</feature>
<proteinExistence type="predicted"/>
<keyword evidence="2 5" id="KW-0812">Transmembrane</keyword>